<evidence type="ECO:0000313" key="2">
    <source>
        <dbReference type="Proteomes" id="UP000572863"/>
    </source>
</evidence>
<name>A0ABX2QTJ6_9PSED</name>
<dbReference type="EMBL" id="JACARY010000020">
    <property type="protein sequence ID" value="NWD95129.1"/>
    <property type="molecule type" value="Genomic_DNA"/>
</dbReference>
<keyword evidence="2" id="KW-1185">Reference proteome</keyword>
<comment type="caution">
    <text evidence="1">The sequence shown here is derived from an EMBL/GenBank/DDBJ whole genome shotgun (WGS) entry which is preliminary data.</text>
</comment>
<proteinExistence type="predicted"/>
<reference evidence="1 2" key="1">
    <citation type="submission" date="2020-04" db="EMBL/GenBank/DDBJ databases">
        <title>Molecular characterization of pseudomonads from Agaricus bisporus reveal novel blotch 2 pathogens in Western Europe.</title>
        <authorList>
            <person name="Taparia T."/>
            <person name="Krijger M."/>
            <person name="Haynes E."/>
            <person name="Elpinstone J.G."/>
            <person name="Noble R."/>
            <person name="Van Der Wolf J."/>
        </authorList>
    </citation>
    <scope>NUCLEOTIDE SEQUENCE [LARGE SCALE GENOMIC DNA]</scope>
    <source>
        <strain evidence="1 2">P7774</strain>
    </source>
</reference>
<dbReference type="Proteomes" id="UP000572863">
    <property type="component" value="Unassembled WGS sequence"/>
</dbReference>
<dbReference type="RefSeq" id="WP_177050974.1">
    <property type="nucleotide sequence ID" value="NZ_JACAQM010000004.1"/>
</dbReference>
<sequence>MREPTSLTPKPSPRRDPGILVLDAPDAPDALPLEADDTGHKIPVTFQSTGLRVEVPTLWAGADLLDPGDVTVIEWLWDGVPFGDAIRLTAPYDATDLPDADGLVLPSLMDAAGLHSLQYQVVVRESSGNDPVPSFVTLLDCDKVGPNQGQRGTRFQFDADIESDGVTDAYLDNPANNNRVVATISPAWLDIRLGDVVEAYLTPLPFRRPMRKRPRQLDVVATTTIVQAHKDGTLPIEIHFPGDYLRGLANREFNAHYFLRDRSGRESGPSRTAVLLINLTPTPVALPIVDVPQLDDGLINLDDAREPGGVFMSIPEVVGAVPGDLLLPSWDLIALDPIQIAVVQVWPIRIPISYSVLSTGGAEFFRSTVRAEYSWRRGTAPARPSPIRFVPVDLRVAGPVSPTNPDPINQLLELVTVKGREGDNRLTISDVGLPVRVVTRLYDAPVAGHLLELMVGTHPDPVATYRLQASDVGGREVEWLVDWSVIEPLLIGGLVPFFYWTFNGVNRQRAQDTPVVVNIVSIVDLKDFDYVGVHYGPGPGAGFISCPLRPWVNGVGVHIPGDNRWDSGDEVILHWESYANASGNPAGVIPETIQHFGHMLTADEARNGYEFRVPFDPYILLPGLVKPPVAQYGCAVAYYQIIKPGGGGMGASPRKRVFITLIQPGDIPPCLSDD</sequence>
<organism evidence="1 2">
    <name type="scientific">Pseudomonas reactans</name>
    <dbReference type="NCBI Taxonomy" id="117680"/>
    <lineage>
        <taxon>Bacteria</taxon>
        <taxon>Pseudomonadati</taxon>
        <taxon>Pseudomonadota</taxon>
        <taxon>Gammaproteobacteria</taxon>
        <taxon>Pseudomonadales</taxon>
        <taxon>Pseudomonadaceae</taxon>
        <taxon>Pseudomonas</taxon>
    </lineage>
</organism>
<gene>
    <name evidence="1" type="ORF">HX871_11920</name>
</gene>
<evidence type="ECO:0000313" key="1">
    <source>
        <dbReference type="EMBL" id="NWD95129.1"/>
    </source>
</evidence>
<protein>
    <submittedName>
        <fullName evidence="1">Uncharacterized protein</fullName>
    </submittedName>
</protein>
<accession>A0ABX2QTJ6</accession>